<evidence type="ECO:0000313" key="3">
    <source>
        <dbReference type="EMBL" id="ESN99769.1"/>
    </source>
</evidence>
<sequence length="206" mass="22751">MEARNKPPTPTGGSKVENLELEDDNPVKKNPPQFTDVFVTAATSTTASTIATTTTTNNNIITANAAEAATTTATTTATTSLFSNPKYICRGRWWNLDGNSATEKTALLGYRSQDGSESSSWCGSIEIGEEAEEFPAETRPERRINADVGAQEVPTGLFFRQQPRHFTIRRWDKKYFRIAIGLAMVILALGGFCSFYVLYKLRQRNP</sequence>
<protein>
    <submittedName>
        <fullName evidence="3 4">Uncharacterized protein</fullName>
    </submittedName>
</protein>
<keyword evidence="5" id="KW-1185">Reference proteome</keyword>
<accession>T1FUA2</accession>
<organism evidence="4 5">
    <name type="scientific">Helobdella robusta</name>
    <name type="common">Californian leech</name>
    <dbReference type="NCBI Taxonomy" id="6412"/>
    <lineage>
        <taxon>Eukaryota</taxon>
        <taxon>Metazoa</taxon>
        <taxon>Spiralia</taxon>
        <taxon>Lophotrochozoa</taxon>
        <taxon>Annelida</taxon>
        <taxon>Clitellata</taxon>
        <taxon>Hirudinea</taxon>
        <taxon>Rhynchobdellida</taxon>
        <taxon>Glossiphoniidae</taxon>
        <taxon>Helobdella</taxon>
    </lineage>
</organism>
<reference evidence="4" key="3">
    <citation type="submission" date="2015-06" db="UniProtKB">
        <authorList>
            <consortium name="EnsemblMetazoa"/>
        </authorList>
    </citation>
    <scope>IDENTIFICATION</scope>
</reference>
<reference evidence="5" key="1">
    <citation type="submission" date="2012-12" db="EMBL/GenBank/DDBJ databases">
        <authorList>
            <person name="Hellsten U."/>
            <person name="Grimwood J."/>
            <person name="Chapman J.A."/>
            <person name="Shapiro H."/>
            <person name="Aerts A."/>
            <person name="Otillar R.P."/>
            <person name="Terry A.Y."/>
            <person name="Boore J.L."/>
            <person name="Simakov O."/>
            <person name="Marletaz F."/>
            <person name="Cho S.-J."/>
            <person name="Edsinger-Gonzales E."/>
            <person name="Havlak P."/>
            <person name="Kuo D.-H."/>
            <person name="Larsson T."/>
            <person name="Lv J."/>
            <person name="Arendt D."/>
            <person name="Savage R."/>
            <person name="Osoegawa K."/>
            <person name="de Jong P."/>
            <person name="Lindberg D.R."/>
            <person name="Seaver E.C."/>
            <person name="Weisblat D.A."/>
            <person name="Putnam N.H."/>
            <person name="Grigoriev I.V."/>
            <person name="Rokhsar D.S."/>
        </authorList>
    </citation>
    <scope>NUCLEOTIDE SEQUENCE</scope>
</reference>
<name>T1FUA2_HELRO</name>
<dbReference type="CTD" id="20212398"/>
<evidence type="ECO:0000313" key="5">
    <source>
        <dbReference type="Proteomes" id="UP000015101"/>
    </source>
</evidence>
<evidence type="ECO:0000256" key="2">
    <source>
        <dbReference type="SAM" id="Phobius"/>
    </source>
</evidence>
<dbReference type="HOGENOM" id="CLU_1333224_0_0_1"/>
<dbReference type="RefSeq" id="XP_009022127.1">
    <property type="nucleotide sequence ID" value="XM_009023879.1"/>
</dbReference>
<evidence type="ECO:0000313" key="4">
    <source>
        <dbReference type="EnsemblMetazoa" id="HelroP192782"/>
    </source>
</evidence>
<dbReference type="Proteomes" id="UP000015101">
    <property type="component" value="Unassembled WGS sequence"/>
</dbReference>
<dbReference type="InParanoid" id="T1FUA2"/>
<gene>
    <name evidence="4" type="primary">20212398</name>
    <name evidence="3" type="ORF">HELRODRAFT_192782</name>
</gene>
<dbReference type="EnsemblMetazoa" id="HelroT192782">
    <property type="protein sequence ID" value="HelroP192782"/>
    <property type="gene ID" value="HelroG192782"/>
</dbReference>
<keyword evidence="2" id="KW-0812">Transmembrane</keyword>
<keyword evidence="2" id="KW-1133">Transmembrane helix</keyword>
<feature type="transmembrane region" description="Helical" evidence="2">
    <location>
        <begin position="175"/>
        <end position="199"/>
    </location>
</feature>
<dbReference type="EMBL" id="AMQM01005710">
    <property type="status" value="NOT_ANNOTATED_CDS"/>
    <property type="molecule type" value="Genomic_DNA"/>
</dbReference>
<keyword evidence="2" id="KW-0472">Membrane</keyword>
<evidence type="ECO:0000256" key="1">
    <source>
        <dbReference type="SAM" id="MobiDB-lite"/>
    </source>
</evidence>
<proteinExistence type="predicted"/>
<dbReference type="AlphaFoldDB" id="T1FUA2"/>
<feature type="region of interest" description="Disordered" evidence="1">
    <location>
        <begin position="1"/>
        <end position="31"/>
    </location>
</feature>
<reference evidence="3 5" key="2">
    <citation type="journal article" date="2013" name="Nature">
        <title>Insights into bilaterian evolution from three spiralian genomes.</title>
        <authorList>
            <person name="Simakov O."/>
            <person name="Marletaz F."/>
            <person name="Cho S.J."/>
            <person name="Edsinger-Gonzales E."/>
            <person name="Havlak P."/>
            <person name="Hellsten U."/>
            <person name="Kuo D.H."/>
            <person name="Larsson T."/>
            <person name="Lv J."/>
            <person name="Arendt D."/>
            <person name="Savage R."/>
            <person name="Osoegawa K."/>
            <person name="de Jong P."/>
            <person name="Grimwood J."/>
            <person name="Chapman J.A."/>
            <person name="Shapiro H."/>
            <person name="Aerts A."/>
            <person name="Otillar R.P."/>
            <person name="Terry A.Y."/>
            <person name="Boore J.L."/>
            <person name="Grigoriev I.V."/>
            <person name="Lindberg D.R."/>
            <person name="Seaver E.C."/>
            <person name="Weisblat D.A."/>
            <person name="Putnam N.H."/>
            <person name="Rokhsar D.S."/>
        </authorList>
    </citation>
    <scope>NUCLEOTIDE SEQUENCE</scope>
</reference>
<dbReference type="KEGG" id="hro:HELRODRAFT_192782"/>
<dbReference type="EMBL" id="KB097070">
    <property type="protein sequence ID" value="ESN99769.1"/>
    <property type="molecule type" value="Genomic_DNA"/>
</dbReference>
<dbReference type="GeneID" id="20212398"/>